<gene>
    <name evidence="1" type="ORF">FPZ44_02020</name>
</gene>
<sequence>MRRLKQDWVVALPDKQLVERLIDYWKHSKYSEVLQLRVFSQWDTLWQYVKLQPECRLFVVDLDWLNQLEADVETSHILSKLNIFVLTDDPALLQREGVSSATPYQPLDKLFEQGLRQGSAAYEGGSRYSSDSQDINQGQRISSSGACRVVTICSSGGGIGKTTLAFQIAHYAAEMGNKVFYWSLSAHAEWDLFTLSSDKNPISFPTNSFSQLLYSLQRMRTSDLDPSTYTVSIPILRADTFEANIPQAELDALTGERIEQVIHWLKSSKRYDIIVLDVDANLTRNKAAIQISDQLLWVIADDMVQMNKMERCFNYWQSEAPSCYEQLLMKGKIIVNRYMGVMLNRWQRNDLSVDCYLPYIPQWKQLHRPEQWFSSAVYQAALEELIHTHLPWLSRRGWTNAI</sequence>
<dbReference type="SUPFAM" id="SSF52540">
    <property type="entry name" value="P-loop containing nucleoside triphosphate hydrolases"/>
    <property type="match status" value="1"/>
</dbReference>
<evidence type="ECO:0000313" key="1">
    <source>
        <dbReference type="EMBL" id="TVX91940.1"/>
    </source>
</evidence>
<dbReference type="Gene3D" id="3.40.50.300">
    <property type="entry name" value="P-loop containing nucleotide triphosphate hydrolases"/>
    <property type="match status" value="1"/>
</dbReference>
<name>A0A559IWD2_9BACL</name>
<dbReference type="PANTHER" id="PTHR13696:SF99">
    <property type="entry name" value="COBYRINIC ACID AC-DIAMIDE SYNTHASE"/>
    <property type="match status" value="1"/>
</dbReference>
<dbReference type="OrthoDB" id="3035369at2"/>
<dbReference type="RefSeq" id="WP_144986919.1">
    <property type="nucleotide sequence ID" value="NZ_VNJK01000001.1"/>
</dbReference>
<keyword evidence="2" id="KW-1185">Reference proteome</keyword>
<dbReference type="EMBL" id="VNJK01000001">
    <property type="protein sequence ID" value="TVX91940.1"/>
    <property type="molecule type" value="Genomic_DNA"/>
</dbReference>
<evidence type="ECO:0000313" key="2">
    <source>
        <dbReference type="Proteomes" id="UP000318102"/>
    </source>
</evidence>
<reference evidence="1 2" key="1">
    <citation type="submission" date="2019-07" db="EMBL/GenBank/DDBJ databases">
        <authorList>
            <person name="Kim J."/>
        </authorList>
    </citation>
    <scope>NUCLEOTIDE SEQUENCE [LARGE SCALE GENOMIC DNA]</scope>
    <source>
        <strain evidence="1 2">N4</strain>
    </source>
</reference>
<dbReference type="PANTHER" id="PTHR13696">
    <property type="entry name" value="P-LOOP CONTAINING NUCLEOSIDE TRIPHOSPHATE HYDROLASE"/>
    <property type="match status" value="1"/>
</dbReference>
<protein>
    <submittedName>
        <fullName evidence="1">AAA family ATPase</fullName>
    </submittedName>
</protein>
<proteinExistence type="predicted"/>
<dbReference type="Proteomes" id="UP000318102">
    <property type="component" value="Unassembled WGS sequence"/>
</dbReference>
<dbReference type="InterPro" id="IPR027417">
    <property type="entry name" value="P-loop_NTPase"/>
</dbReference>
<organism evidence="1 2">
    <name type="scientific">Paenibacillus agilis</name>
    <dbReference type="NCBI Taxonomy" id="3020863"/>
    <lineage>
        <taxon>Bacteria</taxon>
        <taxon>Bacillati</taxon>
        <taxon>Bacillota</taxon>
        <taxon>Bacilli</taxon>
        <taxon>Bacillales</taxon>
        <taxon>Paenibacillaceae</taxon>
        <taxon>Paenibacillus</taxon>
    </lineage>
</organism>
<comment type="caution">
    <text evidence="1">The sequence shown here is derived from an EMBL/GenBank/DDBJ whole genome shotgun (WGS) entry which is preliminary data.</text>
</comment>
<dbReference type="InterPro" id="IPR050678">
    <property type="entry name" value="DNA_Partitioning_ATPase"/>
</dbReference>
<dbReference type="Gene3D" id="3.40.50.10850">
    <property type="entry name" value="Ntrc-like two-domain protein"/>
    <property type="match status" value="1"/>
</dbReference>
<dbReference type="AlphaFoldDB" id="A0A559IWD2"/>
<accession>A0A559IWD2</accession>